<evidence type="ECO:0000256" key="3">
    <source>
        <dbReference type="ARBA" id="ARBA00023143"/>
    </source>
</evidence>
<dbReference type="NCBIfam" id="TIGR00205">
    <property type="entry name" value="fliE"/>
    <property type="match status" value="1"/>
</dbReference>
<dbReference type="AlphaFoldDB" id="A0A255YRE1"/>
<dbReference type="Proteomes" id="UP000216991">
    <property type="component" value="Unassembled WGS sequence"/>
</dbReference>
<evidence type="ECO:0000256" key="1">
    <source>
        <dbReference type="ARBA" id="ARBA00004117"/>
    </source>
</evidence>
<dbReference type="GO" id="GO:0009425">
    <property type="term" value="C:bacterial-type flagellum basal body"/>
    <property type="evidence" value="ECO:0007669"/>
    <property type="project" value="UniProtKB-SubCell"/>
</dbReference>
<accession>A0A255YRE1</accession>
<organism evidence="6 7">
    <name type="scientific">Sandarakinorhabdus cyanobacteriorum</name>
    <dbReference type="NCBI Taxonomy" id="1981098"/>
    <lineage>
        <taxon>Bacteria</taxon>
        <taxon>Pseudomonadati</taxon>
        <taxon>Pseudomonadota</taxon>
        <taxon>Alphaproteobacteria</taxon>
        <taxon>Sphingomonadales</taxon>
        <taxon>Sphingosinicellaceae</taxon>
        <taxon>Sandarakinorhabdus</taxon>
    </lineage>
</organism>
<dbReference type="Pfam" id="PF02049">
    <property type="entry name" value="FliE"/>
    <property type="match status" value="1"/>
</dbReference>
<keyword evidence="6" id="KW-0969">Cilium</keyword>
<dbReference type="GO" id="GO:0071973">
    <property type="term" value="P:bacterial-type flagellum-dependent cell motility"/>
    <property type="evidence" value="ECO:0007669"/>
    <property type="project" value="InterPro"/>
</dbReference>
<dbReference type="EMBL" id="NOXT01000090">
    <property type="protein sequence ID" value="OYQ31195.1"/>
    <property type="molecule type" value="Genomic_DNA"/>
</dbReference>
<evidence type="ECO:0000313" key="6">
    <source>
        <dbReference type="EMBL" id="OYQ31195.1"/>
    </source>
</evidence>
<keyword evidence="6" id="KW-0282">Flagellum</keyword>
<sequence length="105" mass="11246">MLPPVDTSAILRLQQDILARNAALRAPAAAPEQPRFGAALDTALRQVSTIQDQASAATTAFETGQTHDLASVMIARQKASIAFEATLQARNRLVAAYKDVMNMPL</sequence>
<name>A0A255YRE1_9SPHN</name>
<evidence type="ECO:0000256" key="4">
    <source>
        <dbReference type="HAMAP-Rule" id="MF_00724"/>
    </source>
</evidence>
<dbReference type="OrthoDB" id="8909229at2"/>
<dbReference type="PANTHER" id="PTHR34653">
    <property type="match status" value="1"/>
</dbReference>
<dbReference type="InterPro" id="IPR001624">
    <property type="entry name" value="FliE"/>
</dbReference>
<comment type="caution">
    <text evidence="6">The sequence shown here is derived from an EMBL/GenBank/DDBJ whole genome shotgun (WGS) entry which is preliminary data.</text>
</comment>
<evidence type="ECO:0000256" key="2">
    <source>
        <dbReference type="ARBA" id="ARBA00009272"/>
    </source>
</evidence>
<keyword evidence="6" id="KW-0966">Cell projection</keyword>
<evidence type="ECO:0000256" key="5">
    <source>
        <dbReference type="NCBIfam" id="TIGR00205"/>
    </source>
</evidence>
<gene>
    <name evidence="4 6" type="primary">fliE</name>
    <name evidence="6" type="ORF">CHU93_04965</name>
</gene>
<dbReference type="HAMAP" id="MF_00724">
    <property type="entry name" value="FliE"/>
    <property type="match status" value="1"/>
</dbReference>
<protein>
    <recommendedName>
        <fullName evidence="4 5">Flagellar hook-basal body complex protein FliE</fullName>
    </recommendedName>
</protein>
<comment type="similarity">
    <text evidence="2 4">Belongs to the FliE family.</text>
</comment>
<keyword evidence="3 4" id="KW-0975">Bacterial flagellum</keyword>
<keyword evidence="7" id="KW-1185">Reference proteome</keyword>
<comment type="subcellular location">
    <subcellularLocation>
        <location evidence="1 4">Bacterial flagellum basal body</location>
    </subcellularLocation>
</comment>
<dbReference type="GO" id="GO:0003774">
    <property type="term" value="F:cytoskeletal motor activity"/>
    <property type="evidence" value="ECO:0007669"/>
    <property type="project" value="InterPro"/>
</dbReference>
<proteinExistence type="inferred from homology"/>
<reference evidence="6 7" key="1">
    <citation type="submission" date="2017-07" db="EMBL/GenBank/DDBJ databases">
        <title>Sandarakinorhabdus cyanobacteriorum sp. nov., a novel bacterium isolated from cyanobacterial aggregates in a eutrophic lake.</title>
        <authorList>
            <person name="Cai H."/>
        </authorList>
    </citation>
    <scope>NUCLEOTIDE SEQUENCE [LARGE SCALE GENOMIC DNA]</scope>
    <source>
        <strain evidence="6 7">TH057</strain>
    </source>
</reference>
<dbReference type="PRINTS" id="PR01006">
    <property type="entry name" value="FLGHOOKFLIE"/>
</dbReference>
<dbReference type="PANTHER" id="PTHR34653:SF1">
    <property type="entry name" value="FLAGELLAR HOOK-BASAL BODY COMPLEX PROTEIN FLIE"/>
    <property type="match status" value="1"/>
</dbReference>
<evidence type="ECO:0000313" key="7">
    <source>
        <dbReference type="Proteomes" id="UP000216991"/>
    </source>
</evidence>
<dbReference type="GO" id="GO:0005198">
    <property type="term" value="F:structural molecule activity"/>
    <property type="evidence" value="ECO:0007669"/>
    <property type="project" value="UniProtKB-UniRule"/>
</dbReference>